<accession>A0A2G2W3D2</accession>
<protein>
    <submittedName>
        <fullName evidence="2">1-aminocyclopropane-1-carboxylate synthase</fullName>
    </submittedName>
</protein>
<organism evidence="2 3">
    <name type="scientific">Capsicum baccatum</name>
    <name type="common">Peruvian pepper</name>
    <dbReference type="NCBI Taxonomy" id="33114"/>
    <lineage>
        <taxon>Eukaryota</taxon>
        <taxon>Viridiplantae</taxon>
        <taxon>Streptophyta</taxon>
        <taxon>Embryophyta</taxon>
        <taxon>Tracheophyta</taxon>
        <taxon>Spermatophyta</taxon>
        <taxon>Magnoliopsida</taxon>
        <taxon>eudicotyledons</taxon>
        <taxon>Gunneridae</taxon>
        <taxon>Pentapetalae</taxon>
        <taxon>asterids</taxon>
        <taxon>lamiids</taxon>
        <taxon>Solanales</taxon>
        <taxon>Solanaceae</taxon>
        <taxon>Solanoideae</taxon>
        <taxon>Capsiceae</taxon>
        <taxon>Capsicum</taxon>
    </lineage>
</organism>
<gene>
    <name evidence="2" type="ORF">CQW23_18585</name>
</gene>
<dbReference type="Pfam" id="PF00155">
    <property type="entry name" value="Aminotran_1_2"/>
    <property type="match status" value="1"/>
</dbReference>
<dbReference type="SUPFAM" id="SSF53383">
    <property type="entry name" value="PLP-dependent transferases"/>
    <property type="match status" value="1"/>
</dbReference>
<name>A0A2G2W3D2_CAPBA</name>
<dbReference type="PRINTS" id="PR00753">
    <property type="entry name" value="ACCSYNTHASE"/>
</dbReference>
<dbReference type="OrthoDB" id="691673at2759"/>
<reference evidence="2 3" key="1">
    <citation type="journal article" date="2017" name="Genome Biol.">
        <title>New reference genome sequences of hot pepper reveal the massive evolution of plant disease-resistance genes by retroduplication.</title>
        <authorList>
            <person name="Kim S."/>
            <person name="Park J."/>
            <person name="Yeom S.I."/>
            <person name="Kim Y.M."/>
            <person name="Seo E."/>
            <person name="Kim K.T."/>
            <person name="Kim M.S."/>
            <person name="Lee J.M."/>
            <person name="Cheong K."/>
            <person name="Shin H.S."/>
            <person name="Kim S.B."/>
            <person name="Han K."/>
            <person name="Lee J."/>
            <person name="Park M."/>
            <person name="Lee H.A."/>
            <person name="Lee H.Y."/>
            <person name="Lee Y."/>
            <person name="Oh S."/>
            <person name="Lee J.H."/>
            <person name="Choi E."/>
            <person name="Choi E."/>
            <person name="Lee S.E."/>
            <person name="Jeon J."/>
            <person name="Kim H."/>
            <person name="Choi G."/>
            <person name="Song H."/>
            <person name="Lee J."/>
            <person name="Lee S.C."/>
            <person name="Kwon J.K."/>
            <person name="Lee H.Y."/>
            <person name="Koo N."/>
            <person name="Hong Y."/>
            <person name="Kim R.W."/>
            <person name="Kang W.H."/>
            <person name="Huh J.H."/>
            <person name="Kang B.C."/>
            <person name="Yang T.J."/>
            <person name="Lee Y.H."/>
            <person name="Bennetzen J.L."/>
            <person name="Choi D."/>
        </authorList>
    </citation>
    <scope>NUCLEOTIDE SEQUENCE [LARGE SCALE GENOMIC DNA]</scope>
    <source>
        <strain evidence="3">cv. PBC81</strain>
    </source>
</reference>
<dbReference type="AlphaFoldDB" id="A0A2G2W3D2"/>
<keyword evidence="3" id="KW-1185">Reference proteome</keyword>
<dbReference type="GO" id="GO:0030170">
    <property type="term" value="F:pyridoxal phosphate binding"/>
    <property type="evidence" value="ECO:0007669"/>
    <property type="project" value="InterPro"/>
</dbReference>
<proteinExistence type="predicted"/>
<evidence type="ECO:0000313" key="2">
    <source>
        <dbReference type="EMBL" id="PHT39731.1"/>
    </source>
</evidence>
<dbReference type="InterPro" id="IPR015421">
    <property type="entry name" value="PyrdxlP-dep_Trfase_major"/>
</dbReference>
<dbReference type="InterPro" id="IPR015424">
    <property type="entry name" value="PyrdxlP-dep_Trfase"/>
</dbReference>
<dbReference type="STRING" id="33114.A0A2G2W3D2"/>
<dbReference type="EMBL" id="MLFT02000008">
    <property type="protein sequence ID" value="PHT39731.1"/>
    <property type="molecule type" value="Genomic_DNA"/>
</dbReference>
<evidence type="ECO:0000259" key="1">
    <source>
        <dbReference type="Pfam" id="PF00155"/>
    </source>
</evidence>
<dbReference type="Gene3D" id="3.40.640.10">
    <property type="entry name" value="Type I PLP-dependent aspartate aminotransferase-like (Major domain)"/>
    <property type="match status" value="1"/>
</dbReference>
<dbReference type="Proteomes" id="UP000224567">
    <property type="component" value="Unassembled WGS sequence"/>
</dbReference>
<sequence>MTTILPVTLMPPLIDQELTRAVSVRCTKAFGMYRIQGRNRLQKSIILDILINDRLDLDAPELFQLIYIPVLSDNAEIFSEEFEKCYDFDHNDRLSLRAPELFQLIYLPVLSDRERIVMSGGATGAHETLAFCLADPGDAFLVPIPYYPG</sequence>
<feature type="domain" description="Aminotransferase class I/classII large" evidence="1">
    <location>
        <begin position="111"/>
        <end position="148"/>
    </location>
</feature>
<evidence type="ECO:0000313" key="3">
    <source>
        <dbReference type="Proteomes" id="UP000224567"/>
    </source>
</evidence>
<dbReference type="InterPro" id="IPR004839">
    <property type="entry name" value="Aminotransferase_I/II_large"/>
</dbReference>
<reference evidence="3" key="2">
    <citation type="journal article" date="2017" name="J. Anim. Genet.">
        <title>Multiple reference genome sequences of hot pepper reveal the massive evolution of plant disease resistance genes by retroduplication.</title>
        <authorList>
            <person name="Kim S."/>
            <person name="Park J."/>
            <person name="Yeom S.-I."/>
            <person name="Kim Y.-M."/>
            <person name="Seo E."/>
            <person name="Kim K.-T."/>
            <person name="Kim M.-S."/>
            <person name="Lee J.M."/>
            <person name="Cheong K."/>
            <person name="Shin H.-S."/>
            <person name="Kim S.-B."/>
            <person name="Han K."/>
            <person name="Lee J."/>
            <person name="Park M."/>
            <person name="Lee H.-A."/>
            <person name="Lee H.-Y."/>
            <person name="Lee Y."/>
            <person name="Oh S."/>
            <person name="Lee J.H."/>
            <person name="Choi E."/>
            <person name="Choi E."/>
            <person name="Lee S.E."/>
            <person name="Jeon J."/>
            <person name="Kim H."/>
            <person name="Choi G."/>
            <person name="Song H."/>
            <person name="Lee J."/>
            <person name="Lee S.-C."/>
            <person name="Kwon J.-K."/>
            <person name="Lee H.-Y."/>
            <person name="Koo N."/>
            <person name="Hong Y."/>
            <person name="Kim R.W."/>
            <person name="Kang W.-H."/>
            <person name="Huh J.H."/>
            <person name="Kang B.-C."/>
            <person name="Yang T.-J."/>
            <person name="Lee Y.-H."/>
            <person name="Bennetzen J.L."/>
            <person name="Choi D."/>
        </authorList>
    </citation>
    <scope>NUCLEOTIDE SEQUENCE [LARGE SCALE GENOMIC DNA]</scope>
    <source>
        <strain evidence="3">cv. PBC81</strain>
    </source>
</reference>
<comment type="caution">
    <text evidence="2">The sequence shown here is derived from an EMBL/GenBank/DDBJ whole genome shotgun (WGS) entry which is preliminary data.</text>
</comment>